<evidence type="ECO:0000313" key="2">
    <source>
        <dbReference type="EMBL" id="ASU82046.1"/>
    </source>
</evidence>
<evidence type="ECO:0000259" key="1">
    <source>
        <dbReference type="SMART" id="SM00530"/>
    </source>
</evidence>
<dbReference type="Pfam" id="PF19054">
    <property type="entry name" value="DUF5753"/>
    <property type="match status" value="1"/>
</dbReference>
<dbReference type="EMBL" id="CP022753">
    <property type="protein sequence ID" value="ASU82046.1"/>
    <property type="molecule type" value="Genomic_DNA"/>
</dbReference>
<dbReference type="GO" id="GO:0003677">
    <property type="term" value="F:DNA binding"/>
    <property type="evidence" value="ECO:0007669"/>
    <property type="project" value="InterPro"/>
</dbReference>
<dbReference type="Gene3D" id="1.10.260.40">
    <property type="entry name" value="lambda repressor-like DNA-binding domains"/>
    <property type="match status" value="1"/>
</dbReference>
<dbReference type="InterPro" id="IPR043917">
    <property type="entry name" value="DUF5753"/>
</dbReference>
<feature type="domain" description="HTH cro/C1-type" evidence="1">
    <location>
        <begin position="19"/>
        <end position="74"/>
    </location>
</feature>
<evidence type="ECO:0000313" key="3">
    <source>
        <dbReference type="Proteomes" id="UP000215005"/>
    </source>
</evidence>
<dbReference type="CDD" id="cd00093">
    <property type="entry name" value="HTH_XRE"/>
    <property type="match status" value="1"/>
</dbReference>
<dbReference type="Pfam" id="PF13560">
    <property type="entry name" value="HTH_31"/>
    <property type="match status" value="1"/>
</dbReference>
<sequence>MAESPSSSVQRARRELAARLREIRIDAGMSGRDIARACGWHPSKSSRIENARTPPSAGDIRSWCRSCGAKDQAADLIELARMVDGMFVEWRRMERAGLGQAQEARLPLYERTRRFRSYSSWLVPGLIQTRGYTSAALHAIRQRRGLADDVEQAVTARMERQRVLYEGDRRFAFLVEESVLRTGVGGTEVMAGQLGHLITISSLPNVSLGVVPMRPDRDRWPAEGFWIYDTAQVNVELVSGYLTITQPREISLYAKAFDELAALAVYGPQARSLITSAIDITHS</sequence>
<dbReference type="InterPro" id="IPR001387">
    <property type="entry name" value="Cro/C1-type_HTH"/>
</dbReference>
<dbReference type="OrthoDB" id="4966777at2"/>
<organism evidence="2 3">
    <name type="scientific">Nocardiopsis gilva YIM 90087</name>
    <dbReference type="NCBI Taxonomy" id="1235441"/>
    <lineage>
        <taxon>Bacteria</taxon>
        <taxon>Bacillati</taxon>
        <taxon>Actinomycetota</taxon>
        <taxon>Actinomycetes</taxon>
        <taxon>Streptosporangiales</taxon>
        <taxon>Nocardiopsidaceae</taxon>
        <taxon>Nocardiopsis</taxon>
    </lineage>
</organism>
<dbReference type="Proteomes" id="UP000215005">
    <property type="component" value="Chromosome"/>
</dbReference>
<name>A0A223S1Q6_9ACTN</name>
<dbReference type="SMART" id="SM00530">
    <property type="entry name" value="HTH_XRE"/>
    <property type="match status" value="1"/>
</dbReference>
<keyword evidence="3" id="KW-1185">Reference proteome</keyword>
<accession>A0A223S1Q6</accession>
<dbReference type="KEGG" id="ngv:CDO52_03950"/>
<dbReference type="RefSeq" id="WP_026126162.1">
    <property type="nucleotide sequence ID" value="NZ_CP022753.1"/>
</dbReference>
<dbReference type="SUPFAM" id="SSF47413">
    <property type="entry name" value="lambda repressor-like DNA-binding domains"/>
    <property type="match status" value="1"/>
</dbReference>
<reference evidence="2 3" key="1">
    <citation type="submission" date="2017-08" db="EMBL/GenBank/DDBJ databases">
        <title>The complete genome sequence of Nocardiopsis gilva YIM 90087.</title>
        <authorList>
            <person name="Yin M."/>
            <person name="Tang S."/>
        </authorList>
    </citation>
    <scope>NUCLEOTIDE SEQUENCE [LARGE SCALE GENOMIC DNA]</scope>
    <source>
        <strain evidence="2 3">YIM 90087</strain>
    </source>
</reference>
<dbReference type="AlphaFoldDB" id="A0A223S1Q6"/>
<dbReference type="InterPro" id="IPR010982">
    <property type="entry name" value="Lambda_DNA-bd_dom_sf"/>
</dbReference>
<protein>
    <submittedName>
        <fullName evidence="2">XRE family transcriptional regulator</fullName>
    </submittedName>
</protein>
<gene>
    <name evidence="2" type="ORF">CDO52_03950</name>
</gene>
<proteinExistence type="predicted"/>